<dbReference type="GO" id="GO:0016020">
    <property type="term" value="C:membrane"/>
    <property type="evidence" value="ECO:0007669"/>
    <property type="project" value="UniProtKB-SubCell"/>
</dbReference>
<evidence type="ECO:0000313" key="5">
    <source>
        <dbReference type="Proteomes" id="UP000580250"/>
    </source>
</evidence>
<dbReference type="SUPFAM" id="SSF103506">
    <property type="entry name" value="Mitochondrial carrier"/>
    <property type="match status" value="1"/>
</dbReference>
<dbReference type="AlphaFoldDB" id="A0A6V7V7A6"/>
<evidence type="ECO:0000256" key="2">
    <source>
        <dbReference type="ARBA" id="ARBA00022692"/>
    </source>
</evidence>
<evidence type="ECO:0000256" key="1">
    <source>
        <dbReference type="ARBA" id="ARBA00004370"/>
    </source>
</evidence>
<comment type="subcellular location">
    <subcellularLocation>
        <location evidence="1">Membrane</location>
    </subcellularLocation>
</comment>
<evidence type="ECO:0000256" key="3">
    <source>
        <dbReference type="ARBA" id="ARBA00023136"/>
    </source>
</evidence>
<protein>
    <submittedName>
        <fullName evidence="4">Uncharacterized protein</fullName>
    </submittedName>
</protein>
<dbReference type="Proteomes" id="UP000580250">
    <property type="component" value="Unassembled WGS sequence"/>
</dbReference>
<organism evidence="4 5">
    <name type="scientific">Meloidogyne enterolobii</name>
    <name type="common">Root-knot nematode worm</name>
    <name type="synonym">Meloidogyne mayaguensis</name>
    <dbReference type="NCBI Taxonomy" id="390850"/>
    <lineage>
        <taxon>Eukaryota</taxon>
        <taxon>Metazoa</taxon>
        <taxon>Ecdysozoa</taxon>
        <taxon>Nematoda</taxon>
        <taxon>Chromadorea</taxon>
        <taxon>Rhabditida</taxon>
        <taxon>Tylenchina</taxon>
        <taxon>Tylenchomorpha</taxon>
        <taxon>Tylenchoidea</taxon>
        <taxon>Meloidogynidae</taxon>
        <taxon>Meloidogyninae</taxon>
        <taxon>Meloidogyne</taxon>
    </lineage>
</organism>
<keyword evidence="2" id="KW-0812">Transmembrane</keyword>
<name>A0A6V7V7A6_MELEN</name>
<dbReference type="EMBL" id="CAJEWN010000166">
    <property type="protein sequence ID" value="CAD2170299.1"/>
    <property type="molecule type" value="Genomic_DNA"/>
</dbReference>
<keyword evidence="3" id="KW-0472">Membrane</keyword>
<reference evidence="4 5" key="1">
    <citation type="submission" date="2020-08" db="EMBL/GenBank/DDBJ databases">
        <authorList>
            <person name="Koutsovoulos G."/>
            <person name="Danchin GJ E."/>
        </authorList>
    </citation>
    <scope>NUCLEOTIDE SEQUENCE [LARGE SCALE GENOMIC DNA]</scope>
</reference>
<proteinExistence type="predicted"/>
<gene>
    <name evidence="4" type="ORF">MENT_LOCUS21696</name>
</gene>
<dbReference type="InterPro" id="IPR023395">
    <property type="entry name" value="MCP_dom_sf"/>
</dbReference>
<accession>A0A6V7V7A6</accession>
<sequence length="90" mass="10158">MLGDIVGGCPFENVMISIIYVWISEPNIRGVPGIFGDIRWIFGNPRIYRIFRGFLPTLLRAPNVQHPILAPSTNYSLSLHTLFSSIIFPL</sequence>
<evidence type="ECO:0000313" key="4">
    <source>
        <dbReference type="EMBL" id="CAD2170299.1"/>
    </source>
</evidence>
<comment type="caution">
    <text evidence="4">The sequence shown here is derived from an EMBL/GenBank/DDBJ whole genome shotgun (WGS) entry which is preliminary data.</text>
</comment>